<protein>
    <recommendedName>
        <fullName evidence="1">YspA cpYpsA-related SLOG domain-containing protein</fullName>
    </recommendedName>
</protein>
<dbReference type="Pfam" id="PF10686">
    <property type="entry name" value="YAcAr"/>
    <property type="match status" value="1"/>
</dbReference>
<keyword evidence="3" id="KW-1185">Reference proteome</keyword>
<dbReference type="EMBL" id="BAABLW010000007">
    <property type="protein sequence ID" value="GAA4923778.1"/>
    <property type="molecule type" value="Genomic_DNA"/>
</dbReference>
<reference evidence="3" key="1">
    <citation type="journal article" date="2019" name="Int. J. Syst. Evol. Microbiol.">
        <title>The Global Catalogue of Microorganisms (GCM) 10K type strain sequencing project: providing services to taxonomists for standard genome sequencing and annotation.</title>
        <authorList>
            <consortium name="The Broad Institute Genomics Platform"/>
            <consortium name="The Broad Institute Genome Sequencing Center for Infectious Disease"/>
            <person name="Wu L."/>
            <person name="Ma J."/>
        </authorList>
    </citation>
    <scope>NUCLEOTIDE SEQUENCE [LARGE SCALE GENOMIC DNA]</scope>
    <source>
        <strain evidence="3">JCM 19129</strain>
    </source>
</reference>
<dbReference type="Proteomes" id="UP001500368">
    <property type="component" value="Unassembled WGS sequence"/>
</dbReference>
<accession>A0ABP9G038</accession>
<dbReference type="RefSeq" id="WP_345477975.1">
    <property type="nucleotide sequence ID" value="NZ_BAABLW010000007.1"/>
</dbReference>
<comment type="caution">
    <text evidence="2">The sequence shown here is derived from an EMBL/GenBank/DDBJ whole genome shotgun (WGS) entry which is preliminary data.</text>
</comment>
<feature type="domain" description="YspA cpYpsA-related SLOG" evidence="1">
    <location>
        <begin position="2"/>
        <end position="70"/>
    </location>
</feature>
<evidence type="ECO:0000313" key="3">
    <source>
        <dbReference type="Proteomes" id="UP001500368"/>
    </source>
</evidence>
<name>A0ABP9G038_9MICC</name>
<gene>
    <name evidence="2" type="ORF">GCM10025790_21180</name>
</gene>
<evidence type="ECO:0000259" key="1">
    <source>
        <dbReference type="Pfam" id="PF10686"/>
    </source>
</evidence>
<sequence>MTRILITGSREFNDRLLMEQAIATILDLLETEEATIVHGGARGADRIAGRIAQDYSALIEEVHPADWDTHGKQAGLIRNCAMIKPGADVCLAFPVGDFGAKATTSRGTYHCANRAQQQGIVTFVIADSAMEALGNSAQKLYWDWFPDVSREDRALITLELKP</sequence>
<dbReference type="InterPro" id="IPR019627">
    <property type="entry name" value="YAcAr"/>
</dbReference>
<organism evidence="2 3">
    <name type="scientific">Nesterenkonia rhizosphaerae</name>
    <dbReference type="NCBI Taxonomy" id="1348272"/>
    <lineage>
        <taxon>Bacteria</taxon>
        <taxon>Bacillati</taxon>
        <taxon>Actinomycetota</taxon>
        <taxon>Actinomycetes</taxon>
        <taxon>Micrococcales</taxon>
        <taxon>Micrococcaceae</taxon>
        <taxon>Nesterenkonia</taxon>
    </lineage>
</organism>
<evidence type="ECO:0000313" key="2">
    <source>
        <dbReference type="EMBL" id="GAA4923778.1"/>
    </source>
</evidence>
<proteinExistence type="predicted"/>